<dbReference type="Proteomes" id="UP000275137">
    <property type="component" value="Unassembled WGS sequence"/>
</dbReference>
<keyword evidence="1" id="KW-1133">Transmembrane helix</keyword>
<dbReference type="InterPro" id="IPR021494">
    <property type="entry name" value="DUF3149"/>
</dbReference>
<keyword evidence="1" id="KW-0472">Membrane</keyword>
<dbReference type="EMBL" id="RJVP01000002">
    <property type="protein sequence ID" value="ROH86878.1"/>
    <property type="molecule type" value="Genomic_DNA"/>
</dbReference>
<evidence type="ECO:0000313" key="2">
    <source>
        <dbReference type="EMBL" id="ROH86878.1"/>
    </source>
</evidence>
<keyword evidence="3" id="KW-1185">Reference proteome</keyword>
<protein>
    <submittedName>
        <fullName evidence="2">DUF3149 domain-containing protein</fullName>
    </submittedName>
</protein>
<keyword evidence="1" id="KW-0812">Transmembrane</keyword>
<sequence length="43" mass="4630">MLKDLLGSLSGVLSIISIALVIVMGAYLTVTLMRLSRAEVPRK</sequence>
<reference evidence="2 3" key="1">
    <citation type="submission" date="2018-10" db="EMBL/GenBank/DDBJ databases">
        <authorList>
            <person name="Chen W.-M."/>
        </authorList>
    </citation>
    <scope>NUCLEOTIDE SEQUENCE [LARGE SCALE GENOMIC DNA]</scope>
    <source>
        <strain evidence="2 3">H-5</strain>
    </source>
</reference>
<organism evidence="2 3">
    <name type="scientific">Pseudomethylobacillus aquaticus</name>
    <dbReference type="NCBI Taxonomy" id="2676064"/>
    <lineage>
        <taxon>Bacteria</taxon>
        <taxon>Pseudomonadati</taxon>
        <taxon>Pseudomonadota</taxon>
        <taxon>Betaproteobacteria</taxon>
        <taxon>Nitrosomonadales</taxon>
        <taxon>Methylophilaceae</taxon>
        <taxon>Pseudomethylobacillus</taxon>
    </lineage>
</organism>
<dbReference type="AlphaFoldDB" id="A0A3N0V335"/>
<comment type="caution">
    <text evidence="2">The sequence shown here is derived from an EMBL/GenBank/DDBJ whole genome shotgun (WGS) entry which is preliminary data.</text>
</comment>
<gene>
    <name evidence="2" type="ORF">ED236_04005</name>
</gene>
<feature type="transmembrane region" description="Helical" evidence="1">
    <location>
        <begin position="12"/>
        <end position="33"/>
    </location>
</feature>
<evidence type="ECO:0000313" key="3">
    <source>
        <dbReference type="Proteomes" id="UP000275137"/>
    </source>
</evidence>
<proteinExistence type="predicted"/>
<evidence type="ECO:0000256" key="1">
    <source>
        <dbReference type="SAM" id="Phobius"/>
    </source>
</evidence>
<accession>A0A3N0V335</accession>
<dbReference type="RefSeq" id="WP_123236686.1">
    <property type="nucleotide sequence ID" value="NZ_RJVP01000002.1"/>
</dbReference>
<name>A0A3N0V335_9PROT</name>
<dbReference type="Pfam" id="PF11346">
    <property type="entry name" value="DUF3149"/>
    <property type="match status" value="1"/>
</dbReference>